<gene>
    <name evidence="2" type="ORF">CURHAP_LOCUS23973</name>
</gene>
<dbReference type="PANTHER" id="PTHR48045">
    <property type="entry name" value="UDP-GLYCOSYLTRANSFERASE 72B1"/>
    <property type="match status" value="1"/>
</dbReference>
<dbReference type="Proteomes" id="UP000507222">
    <property type="component" value="Unassembled WGS sequence"/>
</dbReference>
<evidence type="ECO:0000256" key="1">
    <source>
        <dbReference type="SAM" id="MobiDB-lite"/>
    </source>
</evidence>
<dbReference type="Gene3D" id="3.40.50.2000">
    <property type="entry name" value="Glycogen Phosphorylase B"/>
    <property type="match status" value="2"/>
</dbReference>
<reference evidence="2 3" key="1">
    <citation type="submission" date="2020-05" db="EMBL/GenBank/DDBJ databases">
        <authorList>
            <person name="Campoy J."/>
            <person name="Schneeberger K."/>
            <person name="Spophaly S."/>
        </authorList>
    </citation>
    <scope>NUCLEOTIDE SEQUENCE [LARGE SCALE GENOMIC DNA]</scope>
    <source>
        <strain evidence="2">PruArmRojPasFocal</strain>
    </source>
</reference>
<accession>A0A6J5UFC8</accession>
<dbReference type="EMBL" id="CAEKDK010000003">
    <property type="protein sequence ID" value="CAB4275176.1"/>
    <property type="molecule type" value="Genomic_DNA"/>
</dbReference>
<dbReference type="PANTHER" id="PTHR48045:SF34">
    <property type="entry name" value="ISOFLAVONE 7-O-GLUCOSYLTRANSFERASE 1-LIKE"/>
    <property type="match status" value="1"/>
</dbReference>
<proteinExistence type="predicted"/>
<feature type="region of interest" description="Disordered" evidence="1">
    <location>
        <begin position="1"/>
        <end position="36"/>
    </location>
</feature>
<dbReference type="AlphaFoldDB" id="A0A6J5UFC8"/>
<sequence>MSSSQSSPTTGTLSVGPLLQLSQDDDINSTNDEDDDKPMWIEWLDQKLEEGSWVLYIAFGSQAELSAEQLQEVAKGLENSNVNFLWVVKKKSGATASDGLTKRV</sequence>
<dbReference type="SUPFAM" id="SSF53756">
    <property type="entry name" value="UDP-Glycosyltransferase/glycogen phosphorylase"/>
    <property type="match status" value="1"/>
</dbReference>
<evidence type="ECO:0000313" key="2">
    <source>
        <dbReference type="EMBL" id="CAB4275176.1"/>
    </source>
</evidence>
<feature type="compositionally biased region" description="Acidic residues" evidence="1">
    <location>
        <begin position="23"/>
        <end position="36"/>
    </location>
</feature>
<protein>
    <submittedName>
        <fullName evidence="2">Uncharacterized protein</fullName>
    </submittedName>
</protein>
<organism evidence="2 3">
    <name type="scientific">Prunus armeniaca</name>
    <name type="common">Apricot</name>
    <name type="synonym">Armeniaca vulgaris</name>
    <dbReference type="NCBI Taxonomy" id="36596"/>
    <lineage>
        <taxon>Eukaryota</taxon>
        <taxon>Viridiplantae</taxon>
        <taxon>Streptophyta</taxon>
        <taxon>Embryophyta</taxon>
        <taxon>Tracheophyta</taxon>
        <taxon>Spermatophyta</taxon>
        <taxon>Magnoliopsida</taxon>
        <taxon>eudicotyledons</taxon>
        <taxon>Gunneridae</taxon>
        <taxon>Pentapetalae</taxon>
        <taxon>rosids</taxon>
        <taxon>fabids</taxon>
        <taxon>Rosales</taxon>
        <taxon>Rosaceae</taxon>
        <taxon>Amygdaloideae</taxon>
        <taxon>Amygdaleae</taxon>
        <taxon>Prunus</taxon>
    </lineage>
</organism>
<feature type="compositionally biased region" description="Polar residues" evidence="1">
    <location>
        <begin position="1"/>
        <end position="13"/>
    </location>
</feature>
<evidence type="ECO:0000313" key="3">
    <source>
        <dbReference type="Proteomes" id="UP000507222"/>
    </source>
</evidence>
<name>A0A6J5UFC8_PRUAR</name>